<dbReference type="GO" id="GO:0003993">
    <property type="term" value="F:acid phosphatase activity"/>
    <property type="evidence" value="ECO:0007669"/>
    <property type="project" value="InterPro"/>
</dbReference>
<keyword evidence="1" id="KW-0732">Signal</keyword>
<dbReference type="SUPFAM" id="SSF56300">
    <property type="entry name" value="Metallo-dependent phosphatases"/>
    <property type="match status" value="1"/>
</dbReference>
<dbReference type="AlphaFoldDB" id="A0A918TN28"/>
<comment type="caution">
    <text evidence="4">The sequence shown here is derived from an EMBL/GenBank/DDBJ whole genome shotgun (WGS) entry which is preliminary data.</text>
</comment>
<reference evidence="4" key="2">
    <citation type="submission" date="2020-09" db="EMBL/GenBank/DDBJ databases">
        <authorList>
            <person name="Sun Q."/>
            <person name="Kim S."/>
        </authorList>
    </citation>
    <scope>NUCLEOTIDE SEQUENCE</scope>
    <source>
        <strain evidence="4">KCTC 12988</strain>
    </source>
</reference>
<evidence type="ECO:0000256" key="1">
    <source>
        <dbReference type="ARBA" id="ARBA00022729"/>
    </source>
</evidence>
<dbReference type="PANTHER" id="PTHR45867:SF3">
    <property type="entry name" value="ACID PHOSPHATASE TYPE 7"/>
    <property type="match status" value="1"/>
</dbReference>
<evidence type="ECO:0000259" key="2">
    <source>
        <dbReference type="Pfam" id="PF00149"/>
    </source>
</evidence>
<dbReference type="InterPro" id="IPR015914">
    <property type="entry name" value="PAPs_N"/>
</dbReference>
<evidence type="ECO:0000259" key="3">
    <source>
        <dbReference type="Pfam" id="PF16656"/>
    </source>
</evidence>
<evidence type="ECO:0000313" key="4">
    <source>
        <dbReference type="EMBL" id="GHC49364.1"/>
    </source>
</evidence>
<dbReference type="Proteomes" id="UP000644507">
    <property type="component" value="Unassembled WGS sequence"/>
</dbReference>
<dbReference type="GO" id="GO:0046872">
    <property type="term" value="F:metal ion binding"/>
    <property type="evidence" value="ECO:0007669"/>
    <property type="project" value="InterPro"/>
</dbReference>
<dbReference type="Pfam" id="PF00149">
    <property type="entry name" value="Metallophos"/>
    <property type="match status" value="1"/>
</dbReference>
<dbReference type="Pfam" id="PF16656">
    <property type="entry name" value="Pur_ac_phosph_N"/>
    <property type="match status" value="1"/>
</dbReference>
<proteinExistence type="predicted"/>
<dbReference type="Gene3D" id="2.60.120.260">
    <property type="entry name" value="Galactose-binding domain-like"/>
    <property type="match status" value="1"/>
</dbReference>
<keyword evidence="5" id="KW-1185">Reference proteome</keyword>
<evidence type="ECO:0000313" key="5">
    <source>
        <dbReference type="Proteomes" id="UP000644507"/>
    </source>
</evidence>
<name>A0A918TN28_9BACT</name>
<dbReference type="RefSeq" id="WP_189568903.1">
    <property type="nucleotide sequence ID" value="NZ_BMXI01000005.1"/>
</dbReference>
<feature type="domain" description="Calcineurin-like phosphoesterase" evidence="2">
    <location>
        <begin position="129"/>
        <end position="329"/>
    </location>
</feature>
<dbReference type="SUPFAM" id="SSF49363">
    <property type="entry name" value="Purple acid phosphatase, N-terminal domain"/>
    <property type="match status" value="1"/>
</dbReference>
<dbReference type="EMBL" id="BMXI01000005">
    <property type="protein sequence ID" value="GHC49364.1"/>
    <property type="molecule type" value="Genomic_DNA"/>
</dbReference>
<gene>
    <name evidence="4" type="ORF">GCM10007100_14130</name>
</gene>
<organism evidence="4 5">
    <name type="scientific">Roseibacillus persicicus</name>
    <dbReference type="NCBI Taxonomy" id="454148"/>
    <lineage>
        <taxon>Bacteria</taxon>
        <taxon>Pseudomonadati</taxon>
        <taxon>Verrucomicrobiota</taxon>
        <taxon>Verrucomicrobiia</taxon>
        <taxon>Verrucomicrobiales</taxon>
        <taxon>Verrucomicrobiaceae</taxon>
        <taxon>Roseibacillus</taxon>
    </lineage>
</organism>
<accession>A0A918TN28</accession>
<sequence length="660" mass="72755">MRLAFPLFLSCFSLTAAEITRGPYLQLGHSEGMTIVWRTQGEMEAPVVRYWQEGHAAKSCSGRSILTRGQKSLSAIPEGQLQFEATLTGLQPDHTYQYAIFDGDQRLTPDDASYQLQTHPLIGEERDTRVWVVGDSGTGQIHQRKVHSAMLAYTAESPLDLYLHVGDMAYGQGTDPQFQSRFFEPYQVTLQSIGCWAALGNHEGKSSNGRKGVGPFFDAYVNPTQGESGGIPSGNESYYSFDYGTAHFICLNSYDVDRSEKGKMAQWLKRDLAATGAKWIIGFWHHPPYTKGTHDSDIEIELIEMRESIMPILEAGGVDLVLSGHSHIYERSMLIDKAYHTPTTADGVVLDDGDGHPTGDGAYQKPGEVTPHKGTVAIVTGHGGALGRNSRGVMPIMRSIVLDHGSTILDISGDTLDAVMIDLNGKERDRFQIKKEGQVSHEVIANPRIATRETEERTGAGVLGAPATREAARLAKLAGEKSIPQPLPKKFTPLIPRNDEWSYLAHDQKPETEMWTRVGFDAAEEGWAKGPAGFGYGDSDDRTVFKDMAKKYTEVYIRKEFEIPEGTNLAKLGVAINFDDGFILHINGHQAISRSVRRSPNGKFTIASHEASGFEYYSLKEFAQHFVIGQNVIAIEGFNVSLTSSDFSLDPYLIEDLTAN</sequence>
<dbReference type="PANTHER" id="PTHR45867">
    <property type="entry name" value="PURPLE ACID PHOSPHATASE"/>
    <property type="match status" value="1"/>
</dbReference>
<protein>
    <recommendedName>
        <fullName evidence="6">Calcineurin-like phosphoesterase domain-containing protein</fullName>
    </recommendedName>
</protein>
<dbReference type="InterPro" id="IPR004843">
    <property type="entry name" value="Calcineurin-like_PHP"/>
</dbReference>
<dbReference type="Gene3D" id="3.60.21.10">
    <property type="match status" value="1"/>
</dbReference>
<evidence type="ECO:0008006" key="6">
    <source>
        <dbReference type="Google" id="ProtNLM"/>
    </source>
</evidence>
<dbReference type="InterPro" id="IPR029052">
    <property type="entry name" value="Metallo-depent_PP-like"/>
</dbReference>
<reference evidence="4" key="1">
    <citation type="journal article" date="2014" name="Int. J. Syst. Evol. Microbiol.">
        <title>Complete genome sequence of Corynebacterium casei LMG S-19264T (=DSM 44701T), isolated from a smear-ripened cheese.</title>
        <authorList>
            <consortium name="US DOE Joint Genome Institute (JGI-PGF)"/>
            <person name="Walter F."/>
            <person name="Albersmeier A."/>
            <person name="Kalinowski J."/>
            <person name="Ruckert C."/>
        </authorList>
    </citation>
    <scope>NUCLEOTIDE SEQUENCE</scope>
    <source>
        <strain evidence="4">KCTC 12988</strain>
    </source>
</reference>
<dbReference type="InterPro" id="IPR008963">
    <property type="entry name" value="Purple_acid_Pase-like_N"/>
</dbReference>
<dbReference type="Gene3D" id="2.60.40.380">
    <property type="entry name" value="Purple acid phosphatase-like, N-terminal"/>
    <property type="match status" value="1"/>
</dbReference>
<feature type="domain" description="Purple acid phosphatase N-terminal" evidence="3">
    <location>
        <begin position="24"/>
        <end position="105"/>
    </location>
</feature>